<dbReference type="PANTHER" id="PTHR47592">
    <property type="entry name" value="PBF68 PROTEIN"/>
    <property type="match status" value="1"/>
</dbReference>
<dbReference type="InterPro" id="IPR057670">
    <property type="entry name" value="SH3_retrovirus"/>
</dbReference>
<evidence type="ECO:0000259" key="3">
    <source>
        <dbReference type="Pfam" id="PF07727"/>
    </source>
</evidence>
<feature type="domain" description="Retroviral polymerase SH3-like" evidence="5">
    <location>
        <begin position="311"/>
        <end position="343"/>
    </location>
</feature>
<keyword evidence="1" id="KW-0064">Aspartyl protease</keyword>
<dbReference type="Pfam" id="PF25597">
    <property type="entry name" value="SH3_retrovirus"/>
    <property type="match status" value="1"/>
</dbReference>
<evidence type="ECO:0008006" key="8">
    <source>
        <dbReference type="Google" id="ProtNLM"/>
    </source>
</evidence>
<feature type="region of interest" description="Disordered" evidence="2">
    <location>
        <begin position="349"/>
        <end position="371"/>
    </location>
</feature>
<accession>A0ABM4W8H4</accession>
<proteinExistence type="predicted"/>
<evidence type="ECO:0000259" key="5">
    <source>
        <dbReference type="Pfam" id="PF25597"/>
    </source>
</evidence>
<name>A0ABM4W8H4_COFAR</name>
<dbReference type="InterPro" id="IPR054722">
    <property type="entry name" value="PolX-like_BBD"/>
</dbReference>
<dbReference type="InterPro" id="IPR043502">
    <property type="entry name" value="DNA/RNA_pol_sf"/>
</dbReference>
<evidence type="ECO:0000256" key="1">
    <source>
        <dbReference type="ARBA" id="ARBA00022750"/>
    </source>
</evidence>
<dbReference type="Pfam" id="PF22936">
    <property type="entry name" value="Pol_BBD"/>
    <property type="match status" value="1"/>
</dbReference>
<dbReference type="GeneID" id="140021224"/>
<keyword evidence="6" id="KW-1185">Reference proteome</keyword>
<dbReference type="RefSeq" id="XP_071928092.1">
    <property type="nucleotide sequence ID" value="XM_072071991.1"/>
</dbReference>
<evidence type="ECO:0000313" key="7">
    <source>
        <dbReference type="RefSeq" id="XP_071928092.1"/>
    </source>
</evidence>
<sequence>MESSSESAFKVMNQDFVKLDRFDGTNFSRWKDKMMFFLMALKIAYVLDPSLPEIPVPKDDDSDEVKAQCKKHADDELLCRGHIMNTLSDHLYDLYTAIHDLQVIVSKLYDLKVEIFESLQGHYKRECKADSNKKQKKDNAKNANLVEQDVAEIVAMISHWNIGMISELHVVTATKSCDWWYDSGATVHVCNDKSQFQTYEEVPDGHEVLMGNHNIAKVLGKGSVDLQFTSGKKLILVNVLHVPEIRKNLVSADALNKKGLKVVLESNKVIFSMNGVFVGKGYSCDGMFKLCINKDNVSVYVVDASYSLCHGYAENSKAYRLLDLDSNVIVESRDVEFLEDKFLYNLTMSTDSSQEPPPVSDARLSNNNKRDVGDIPIEGDRQFLLDKIPVLLNVEDDPKTFSEAMKSRGASFWREAINDEMDSLLSNHTWILVDLPPGSKPISCKWVFRKKYATNGSIQTFKAKLVAIGFRQKEGIDYFNTYALVARITSIRVLLALVSMFDLCVHQMDVKTAFLNGDLNEEVYMDQPEGFVLLGNEKKVSKLIRSLYGLKQAPKQWHQKFESAILSNGFKYNNADKCIFSKFTREYGVIICLYVEDMLIVGTNYKGVEETKKYLSSIFNMKDLGEVDTILRIM</sequence>
<evidence type="ECO:0000256" key="2">
    <source>
        <dbReference type="SAM" id="MobiDB-lite"/>
    </source>
</evidence>
<dbReference type="SUPFAM" id="SSF56672">
    <property type="entry name" value="DNA/RNA polymerases"/>
    <property type="match status" value="1"/>
</dbReference>
<gene>
    <name evidence="7" type="primary">LOC140021224</name>
</gene>
<feature type="domain" description="Retrovirus-related Pol polyprotein from transposon TNT 1-94-like beta-barrel" evidence="4">
    <location>
        <begin position="179"/>
        <end position="259"/>
    </location>
</feature>
<dbReference type="Pfam" id="PF07727">
    <property type="entry name" value="RVT_2"/>
    <property type="match status" value="1"/>
</dbReference>
<reference evidence="7" key="1">
    <citation type="submission" date="2025-08" db="UniProtKB">
        <authorList>
            <consortium name="RefSeq"/>
        </authorList>
    </citation>
    <scope>IDENTIFICATION</scope>
    <source>
        <tissue evidence="7">Leaves</tissue>
    </source>
</reference>
<evidence type="ECO:0000259" key="4">
    <source>
        <dbReference type="Pfam" id="PF22936"/>
    </source>
</evidence>
<protein>
    <recommendedName>
        <fullName evidence="8">Reverse transcriptase Ty1/copia-type domain-containing protein</fullName>
    </recommendedName>
</protein>
<keyword evidence="1" id="KW-0645">Protease</keyword>
<dbReference type="Proteomes" id="UP001652660">
    <property type="component" value="Chromosome 11e"/>
</dbReference>
<dbReference type="PANTHER" id="PTHR47592:SF27">
    <property type="entry name" value="OS08G0421700 PROTEIN"/>
    <property type="match status" value="1"/>
</dbReference>
<feature type="domain" description="Reverse transcriptase Ty1/copia-type" evidence="3">
    <location>
        <begin position="427"/>
        <end position="633"/>
    </location>
</feature>
<evidence type="ECO:0000313" key="6">
    <source>
        <dbReference type="Proteomes" id="UP001652660"/>
    </source>
</evidence>
<keyword evidence="1" id="KW-0378">Hydrolase</keyword>
<organism evidence="6 7">
    <name type="scientific">Coffea arabica</name>
    <name type="common">Arabian coffee</name>
    <dbReference type="NCBI Taxonomy" id="13443"/>
    <lineage>
        <taxon>Eukaryota</taxon>
        <taxon>Viridiplantae</taxon>
        <taxon>Streptophyta</taxon>
        <taxon>Embryophyta</taxon>
        <taxon>Tracheophyta</taxon>
        <taxon>Spermatophyta</taxon>
        <taxon>Magnoliopsida</taxon>
        <taxon>eudicotyledons</taxon>
        <taxon>Gunneridae</taxon>
        <taxon>Pentapetalae</taxon>
        <taxon>asterids</taxon>
        <taxon>lamiids</taxon>
        <taxon>Gentianales</taxon>
        <taxon>Rubiaceae</taxon>
        <taxon>Ixoroideae</taxon>
        <taxon>Gardenieae complex</taxon>
        <taxon>Bertiereae - Coffeeae clade</taxon>
        <taxon>Coffeeae</taxon>
        <taxon>Coffea</taxon>
    </lineage>
</organism>
<dbReference type="InterPro" id="IPR013103">
    <property type="entry name" value="RVT_2"/>
</dbReference>